<keyword evidence="3 8" id="KW-0813">Transport</keyword>
<organism evidence="11 12">
    <name type="scientific">Sphingomonas abietis</name>
    <dbReference type="NCBI Taxonomy" id="3012344"/>
    <lineage>
        <taxon>Bacteria</taxon>
        <taxon>Pseudomonadati</taxon>
        <taxon>Pseudomonadota</taxon>
        <taxon>Alphaproteobacteria</taxon>
        <taxon>Sphingomonadales</taxon>
        <taxon>Sphingomonadaceae</taxon>
        <taxon>Sphingomonas</taxon>
    </lineage>
</organism>
<evidence type="ECO:0000256" key="4">
    <source>
        <dbReference type="ARBA" id="ARBA00022475"/>
    </source>
</evidence>
<proteinExistence type="inferred from homology"/>
<feature type="transmembrane region" description="Helical" evidence="9">
    <location>
        <begin position="362"/>
        <end position="389"/>
    </location>
</feature>
<dbReference type="CDD" id="cd17359">
    <property type="entry name" value="MFS_XylE_like"/>
    <property type="match status" value="1"/>
</dbReference>
<feature type="transmembrane region" description="Helical" evidence="9">
    <location>
        <begin position="156"/>
        <end position="176"/>
    </location>
</feature>
<feature type="transmembrane region" description="Helical" evidence="9">
    <location>
        <begin position="95"/>
        <end position="117"/>
    </location>
</feature>
<evidence type="ECO:0000256" key="1">
    <source>
        <dbReference type="ARBA" id="ARBA00004651"/>
    </source>
</evidence>
<dbReference type="NCBIfam" id="TIGR00879">
    <property type="entry name" value="SP"/>
    <property type="match status" value="1"/>
</dbReference>
<keyword evidence="5 9" id="KW-0812">Transmembrane</keyword>
<evidence type="ECO:0000256" key="2">
    <source>
        <dbReference type="ARBA" id="ARBA00010992"/>
    </source>
</evidence>
<feature type="transmembrane region" description="Helical" evidence="9">
    <location>
        <begin position="63"/>
        <end position="83"/>
    </location>
</feature>
<feature type="transmembrane region" description="Helical" evidence="9">
    <location>
        <begin position="182"/>
        <end position="204"/>
    </location>
</feature>
<feature type="transmembrane region" description="Helical" evidence="9">
    <location>
        <begin position="123"/>
        <end position="144"/>
    </location>
</feature>
<dbReference type="Pfam" id="PF00083">
    <property type="entry name" value="Sugar_tr"/>
    <property type="match status" value="1"/>
</dbReference>
<evidence type="ECO:0000256" key="3">
    <source>
        <dbReference type="ARBA" id="ARBA00022448"/>
    </source>
</evidence>
<comment type="subcellular location">
    <subcellularLocation>
        <location evidence="1">Cell membrane</location>
        <topology evidence="1">Multi-pass membrane protein</topology>
    </subcellularLocation>
</comment>
<dbReference type="PRINTS" id="PR00171">
    <property type="entry name" value="SUGRTRNSPORT"/>
</dbReference>
<gene>
    <name evidence="11" type="ORF">PBT88_06730</name>
</gene>
<dbReference type="InterPro" id="IPR047984">
    <property type="entry name" value="XylE-like"/>
</dbReference>
<dbReference type="InterPro" id="IPR036259">
    <property type="entry name" value="MFS_trans_sf"/>
</dbReference>
<keyword evidence="12" id="KW-1185">Reference proteome</keyword>
<dbReference type="RefSeq" id="WP_270078441.1">
    <property type="nucleotide sequence ID" value="NZ_CP115174.1"/>
</dbReference>
<dbReference type="InterPro" id="IPR005828">
    <property type="entry name" value="MFS_sugar_transport-like"/>
</dbReference>
<evidence type="ECO:0000256" key="8">
    <source>
        <dbReference type="RuleBase" id="RU003346"/>
    </source>
</evidence>
<name>A0ABY7NS73_9SPHN</name>
<feature type="transmembrane region" description="Helical" evidence="9">
    <location>
        <begin position="267"/>
        <end position="289"/>
    </location>
</feature>
<dbReference type="Gene3D" id="1.20.1250.20">
    <property type="entry name" value="MFS general substrate transporter like domains"/>
    <property type="match status" value="1"/>
</dbReference>
<dbReference type="PROSITE" id="PS50850">
    <property type="entry name" value="MFS"/>
    <property type="match status" value="1"/>
</dbReference>
<keyword evidence="6 9" id="KW-1133">Transmembrane helix</keyword>
<evidence type="ECO:0000256" key="7">
    <source>
        <dbReference type="ARBA" id="ARBA00023136"/>
    </source>
</evidence>
<feature type="transmembrane region" description="Helical" evidence="9">
    <location>
        <begin position="26"/>
        <end position="51"/>
    </location>
</feature>
<keyword evidence="7 9" id="KW-0472">Membrane</keyword>
<feature type="transmembrane region" description="Helical" evidence="9">
    <location>
        <begin position="334"/>
        <end position="356"/>
    </location>
</feature>
<dbReference type="EMBL" id="CP115174">
    <property type="protein sequence ID" value="WBO23810.1"/>
    <property type="molecule type" value="Genomic_DNA"/>
</dbReference>
<sequence>MSNAADVRTSAKPTDTETPRGLLNRVAFVATLGGLLFGYDTGVINGALLYIQQDLGLTPLTEGVVTSALLLGAAVGALLSGPLSMRLGRRRTIRLLSFVFMIGTIACCLSPTVPVLIAARAFLGLAVGGASVAVPTYLAEIAPPNGRGRLVTRNELMIVSGQLLAFACNAGISIVWGQEPGIWRWMLAVALIPAIGLFVGMMTVPESPRWLAAHHHPERAEKALRRLRSRQAADAEMAEILKAGDASGQRKPRFDIAILREGWIRRILLIGIGIGIIQQLTGVNSIMYYGTQILTQSGFGRNGALLANIANGVISVAATFLGIYLLPKVARRTMLTIGLSGTTGTLLAIGMISRILGQSTELAFIILPLMATFLAFQQAFVSPATWVLLSEIFPLKVRAVAIGLSGLALWLATFSVGFLFPLMVAGLGLSLTYFLFAAVGIGNLVFTRLFVPETRGKTLEAIEDMLRHHHSTA</sequence>
<keyword evidence="4" id="KW-1003">Cell membrane</keyword>
<evidence type="ECO:0000313" key="11">
    <source>
        <dbReference type="EMBL" id="WBO23810.1"/>
    </source>
</evidence>
<comment type="similarity">
    <text evidence="2 8">Belongs to the major facilitator superfamily. Sugar transporter (TC 2.A.1.1) family.</text>
</comment>
<dbReference type="InterPro" id="IPR020846">
    <property type="entry name" value="MFS_dom"/>
</dbReference>
<evidence type="ECO:0000259" key="10">
    <source>
        <dbReference type="PROSITE" id="PS50850"/>
    </source>
</evidence>
<evidence type="ECO:0000313" key="12">
    <source>
        <dbReference type="Proteomes" id="UP001210865"/>
    </source>
</evidence>
<feature type="domain" description="Major facilitator superfamily (MFS) profile" evidence="10">
    <location>
        <begin position="26"/>
        <end position="455"/>
    </location>
</feature>
<dbReference type="SUPFAM" id="SSF103473">
    <property type="entry name" value="MFS general substrate transporter"/>
    <property type="match status" value="1"/>
</dbReference>
<dbReference type="PANTHER" id="PTHR48020:SF12">
    <property type="entry name" value="PROTON MYO-INOSITOL COTRANSPORTER"/>
    <property type="match status" value="1"/>
</dbReference>
<protein>
    <submittedName>
        <fullName evidence="11">Sugar porter family MFS transporter</fullName>
    </submittedName>
</protein>
<dbReference type="Proteomes" id="UP001210865">
    <property type="component" value="Chromosome"/>
</dbReference>
<feature type="transmembrane region" description="Helical" evidence="9">
    <location>
        <begin position="431"/>
        <end position="451"/>
    </location>
</feature>
<dbReference type="InterPro" id="IPR003663">
    <property type="entry name" value="Sugar/inositol_transpt"/>
</dbReference>
<feature type="transmembrane region" description="Helical" evidence="9">
    <location>
        <begin position="309"/>
        <end position="327"/>
    </location>
</feature>
<reference evidence="11 12" key="1">
    <citation type="submission" date="2022-12" db="EMBL/GenBank/DDBJ databases">
        <title>Sphingomonas abieness sp. nov., an endophytic bacterium isolated from Abies koreana.</title>
        <authorList>
            <person name="Jiang L."/>
            <person name="Lee J."/>
        </authorList>
    </citation>
    <scope>NUCLEOTIDE SEQUENCE [LARGE SCALE GENOMIC DNA]</scope>
    <source>
        <strain evidence="12">PAMB 00755</strain>
    </source>
</reference>
<evidence type="ECO:0000256" key="6">
    <source>
        <dbReference type="ARBA" id="ARBA00022989"/>
    </source>
</evidence>
<dbReference type="InterPro" id="IPR005829">
    <property type="entry name" value="Sugar_transporter_CS"/>
</dbReference>
<evidence type="ECO:0000256" key="5">
    <source>
        <dbReference type="ARBA" id="ARBA00022692"/>
    </source>
</evidence>
<feature type="transmembrane region" description="Helical" evidence="9">
    <location>
        <begin position="401"/>
        <end position="425"/>
    </location>
</feature>
<evidence type="ECO:0000256" key="9">
    <source>
        <dbReference type="SAM" id="Phobius"/>
    </source>
</evidence>
<dbReference type="PANTHER" id="PTHR48020">
    <property type="entry name" value="PROTON MYO-INOSITOL COTRANSPORTER"/>
    <property type="match status" value="1"/>
</dbReference>
<dbReference type="InterPro" id="IPR050814">
    <property type="entry name" value="Myo-inositol_Transporter"/>
</dbReference>
<dbReference type="PROSITE" id="PS00217">
    <property type="entry name" value="SUGAR_TRANSPORT_2"/>
    <property type="match status" value="1"/>
</dbReference>
<accession>A0ABY7NS73</accession>